<evidence type="ECO:0000313" key="5">
    <source>
        <dbReference type="Proteomes" id="UP001195483"/>
    </source>
</evidence>
<reference evidence="4" key="1">
    <citation type="journal article" date="2021" name="Genome Biol. Evol.">
        <title>A High-Quality Reference Genome for a Parasitic Bivalve with Doubly Uniparental Inheritance (Bivalvia: Unionida).</title>
        <authorList>
            <person name="Smith C.H."/>
        </authorList>
    </citation>
    <scope>NUCLEOTIDE SEQUENCE</scope>
    <source>
        <strain evidence="4">CHS0354</strain>
    </source>
</reference>
<feature type="transmembrane region" description="Helical" evidence="2">
    <location>
        <begin position="112"/>
        <end position="138"/>
    </location>
</feature>
<dbReference type="Gene3D" id="3.30.200.20">
    <property type="entry name" value="Phosphorylase Kinase, domain 1"/>
    <property type="match status" value="1"/>
</dbReference>
<dbReference type="GO" id="GO:0043235">
    <property type="term" value="C:receptor complex"/>
    <property type="evidence" value="ECO:0007669"/>
    <property type="project" value="TreeGrafter"/>
</dbReference>
<dbReference type="EMBL" id="JAEAOA010002359">
    <property type="protein sequence ID" value="KAK3603167.1"/>
    <property type="molecule type" value="Genomic_DNA"/>
</dbReference>
<evidence type="ECO:0000313" key="4">
    <source>
        <dbReference type="EMBL" id="KAK3603167.1"/>
    </source>
</evidence>
<dbReference type="PROSITE" id="PS50853">
    <property type="entry name" value="FN3"/>
    <property type="match status" value="1"/>
</dbReference>
<feature type="domain" description="Fibronectin type-III" evidence="3">
    <location>
        <begin position="17"/>
        <end position="108"/>
    </location>
</feature>
<dbReference type="AlphaFoldDB" id="A0AAE0W7D8"/>
<organism evidence="4 5">
    <name type="scientific">Potamilus streckersoni</name>
    <dbReference type="NCBI Taxonomy" id="2493646"/>
    <lineage>
        <taxon>Eukaryota</taxon>
        <taxon>Metazoa</taxon>
        <taxon>Spiralia</taxon>
        <taxon>Lophotrochozoa</taxon>
        <taxon>Mollusca</taxon>
        <taxon>Bivalvia</taxon>
        <taxon>Autobranchia</taxon>
        <taxon>Heteroconchia</taxon>
        <taxon>Palaeoheterodonta</taxon>
        <taxon>Unionida</taxon>
        <taxon>Unionoidea</taxon>
        <taxon>Unionidae</taxon>
        <taxon>Ambleminae</taxon>
        <taxon>Lampsilini</taxon>
        <taxon>Potamilus</taxon>
    </lineage>
</organism>
<reference evidence="4" key="3">
    <citation type="submission" date="2023-05" db="EMBL/GenBank/DDBJ databases">
        <authorList>
            <person name="Smith C.H."/>
        </authorList>
    </citation>
    <scope>NUCLEOTIDE SEQUENCE</scope>
    <source>
        <strain evidence="4">CHS0354</strain>
        <tissue evidence="4">Mantle</tissue>
    </source>
</reference>
<dbReference type="SUPFAM" id="SSF56112">
    <property type="entry name" value="Protein kinase-like (PK-like)"/>
    <property type="match status" value="1"/>
</dbReference>
<protein>
    <recommendedName>
        <fullName evidence="3">Fibronectin type-III domain-containing protein</fullName>
    </recommendedName>
</protein>
<dbReference type="PANTHER" id="PTHR24416:SF611">
    <property type="entry name" value="TYROSINE-PROTEIN KINASE TRANSMEMBRANE RECEPTOR ROR"/>
    <property type="match status" value="1"/>
</dbReference>
<proteinExistence type="predicted"/>
<comment type="caution">
    <text evidence="4">The sequence shown here is derived from an EMBL/GenBank/DDBJ whole genome shotgun (WGS) entry which is preliminary data.</text>
</comment>
<dbReference type="InterPro" id="IPR001245">
    <property type="entry name" value="Ser-Thr/Tyr_kinase_cat_dom"/>
</dbReference>
<gene>
    <name evidence="4" type="ORF">CHS0354_042999</name>
</gene>
<evidence type="ECO:0000256" key="2">
    <source>
        <dbReference type="SAM" id="Phobius"/>
    </source>
</evidence>
<dbReference type="Proteomes" id="UP001195483">
    <property type="component" value="Unassembled WGS sequence"/>
</dbReference>
<reference evidence="4" key="2">
    <citation type="journal article" date="2021" name="Genome Biol. Evol.">
        <title>Developing a high-quality reference genome for a parasitic bivalve with doubly uniparental inheritance (Bivalvia: Unionida).</title>
        <authorList>
            <person name="Smith C.H."/>
        </authorList>
    </citation>
    <scope>NUCLEOTIDE SEQUENCE</scope>
    <source>
        <strain evidence="4">CHS0354</strain>
        <tissue evidence="4">Mantle</tissue>
    </source>
</reference>
<keyword evidence="2" id="KW-1133">Transmembrane helix</keyword>
<dbReference type="InterPro" id="IPR011009">
    <property type="entry name" value="Kinase-like_dom_sf"/>
</dbReference>
<dbReference type="GO" id="GO:0004714">
    <property type="term" value="F:transmembrane receptor protein tyrosine kinase activity"/>
    <property type="evidence" value="ECO:0007669"/>
    <property type="project" value="TreeGrafter"/>
</dbReference>
<dbReference type="InterPro" id="IPR003961">
    <property type="entry name" value="FN3_dom"/>
</dbReference>
<dbReference type="PANTHER" id="PTHR24416">
    <property type="entry name" value="TYROSINE-PROTEIN KINASE RECEPTOR"/>
    <property type="match status" value="1"/>
</dbReference>
<dbReference type="GO" id="GO:0007169">
    <property type="term" value="P:cell surface receptor protein tyrosine kinase signaling pathway"/>
    <property type="evidence" value="ECO:0007669"/>
    <property type="project" value="TreeGrafter"/>
</dbReference>
<dbReference type="InterPro" id="IPR013783">
    <property type="entry name" value="Ig-like_fold"/>
</dbReference>
<evidence type="ECO:0000259" key="3">
    <source>
        <dbReference type="PROSITE" id="PS50853"/>
    </source>
</evidence>
<keyword evidence="2" id="KW-0812">Transmembrane</keyword>
<dbReference type="InterPro" id="IPR050122">
    <property type="entry name" value="RTK"/>
</dbReference>
<dbReference type="SUPFAM" id="SSF49265">
    <property type="entry name" value="Fibronectin type III"/>
    <property type="match status" value="1"/>
</dbReference>
<dbReference type="GO" id="GO:0005886">
    <property type="term" value="C:plasma membrane"/>
    <property type="evidence" value="ECO:0007669"/>
    <property type="project" value="TreeGrafter"/>
</dbReference>
<accession>A0AAE0W7D8</accession>
<keyword evidence="2" id="KW-0472">Membrane</keyword>
<dbReference type="CDD" id="cd00063">
    <property type="entry name" value="FN3"/>
    <property type="match status" value="1"/>
</dbReference>
<name>A0AAE0W7D8_9BIVA</name>
<keyword evidence="5" id="KW-1185">Reference proteome</keyword>
<dbReference type="Pfam" id="PF07714">
    <property type="entry name" value="PK_Tyr_Ser-Thr"/>
    <property type="match status" value="1"/>
</dbReference>
<comment type="subcellular location">
    <subcellularLocation>
        <location evidence="1">Membrane</location>
        <topology evidence="1">Single-pass membrane protein</topology>
    </subcellularLocation>
</comment>
<dbReference type="InterPro" id="IPR036116">
    <property type="entry name" value="FN3_sf"/>
</dbReference>
<evidence type="ECO:0000256" key="1">
    <source>
        <dbReference type="ARBA" id="ARBA00004167"/>
    </source>
</evidence>
<dbReference type="Gene3D" id="2.60.40.10">
    <property type="entry name" value="Immunoglobulins"/>
    <property type="match status" value="1"/>
</dbReference>
<sequence>MISLFLQQRELNLEHSGPINIRVTENNAKGVRLEWDLPETESCYGRTDIIIILYMQDGSTKVYTVNRHTRFIDITGLDPSRNYRVAFSLGYEGHRFGDLPFNFRTAEEDKSAVIGAIVGGVVAAVIILGLVMALVVLIRRGKLEPVRERLRPLTMRIRKTIRGRRNNTYGKSVADELYIYGGMTFDEHQSWQINRSDVTLESLIKSAHFADIYKAILNYGTSRQTNVVAKCLKEGFSKNDKEMMMAKINFTGTKVGNHPNVLRFVGAVTDNEPCKLSSSGRT</sequence>